<keyword evidence="3" id="KW-1185">Reference proteome</keyword>
<dbReference type="AlphaFoldDB" id="T1EV01"/>
<reference evidence="3" key="1">
    <citation type="submission" date="2012-12" db="EMBL/GenBank/DDBJ databases">
        <authorList>
            <person name="Hellsten U."/>
            <person name="Grimwood J."/>
            <person name="Chapman J.A."/>
            <person name="Shapiro H."/>
            <person name="Aerts A."/>
            <person name="Otillar R.P."/>
            <person name="Terry A.Y."/>
            <person name="Boore J.L."/>
            <person name="Simakov O."/>
            <person name="Marletaz F."/>
            <person name="Cho S.-J."/>
            <person name="Edsinger-Gonzales E."/>
            <person name="Havlak P."/>
            <person name="Kuo D.-H."/>
            <person name="Larsson T."/>
            <person name="Lv J."/>
            <person name="Arendt D."/>
            <person name="Savage R."/>
            <person name="Osoegawa K."/>
            <person name="de Jong P."/>
            <person name="Lindberg D.R."/>
            <person name="Seaver E.C."/>
            <person name="Weisblat D.A."/>
            <person name="Putnam N.H."/>
            <person name="Grigoriev I.V."/>
            <person name="Rokhsar D.S."/>
        </authorList>
    </citation>
    <scope>NUCLEOTIDE SEQUENCE</scope>
</reference>
<dbReference type="Proteomes" id="UP000015101">
    <property type="component" value="Unassembled WGS sequence"/>
</dbReference>
<dbReference type="HOGENOM" id="CLU_1620845_0_0_1"/>
<evidence type="ECO:0000313" key="1">
    <source>
        <dbReference type="EMBL" id="ESN94324.1"/>
    </source>
</evidence>
<sequence>MLINCLRDALITEEIDPGDNCHARDARVNCDAHVNVKKSSYCDDEVLENIGKVGSDKDIETFDYALQTGLDLVWIDEPVLKKGNNNSSNNNNFFKDNQNLFTNIYGTGETDHGFNNFSNLEHVSFHECLKKIENCRVIIYDITSEKKQSLEALSVHKCKFLLPH</sequence>
<dbReference type="InParanoid" id="T1EV01"/>
<dbReference type="GeneID" id="20200401"/>
<reference evidence="2" key="3">
    <citation type="submission" date="2015-06" db="UniProtKB">
        <authorList>
            <consortium name="EnsemblMetazoa"/>
        </authorList>
    </citation>
    <scope>IDENTIFICATION</scope>
</reference>
<protein>
    <submittedName>
        <fullName evidence="1 2">Uncharacterized protein</fullName>
    </submittedName>
</protein>
<dbReference type="KEGG" id="hro:HELRODRAFT_164145"/>
<dbReference type="EnsemblMetazoa" id="HelroT164145">
    <property type="protein sequence ID" value="HelroP164145"/>
    <property type="gene ID" value="HelroG164145"/>
</dbReference>
<dbReference type="EMBL" id="KB097571">
    <property type="protein sequence ID" value="ESN94324.1"/>
    <property type="molecule type" value="Genomic_DNA"/>
</dbReference>
<accession>T1EV01</accession>
<evidence type="ECO:0000313" key="3">
    <source>
        <dbReference type="Proteomes" id="UP000015101"/>
    </source>
</evidence>
<dbReference type="EMBL" id="AMQM01001558">
    <property type="status" value="NOT_ANNOTATED_CDS"/>
    <property type="molecule type" value="Genomic_DNA"/>
</dbReference>
<dbReference type="RefSeq" id="XP_009027412.1">
    <property type="nucleotide sequence ID" value="XM_009029164.1"/>
</dbReference>
<proteinExistence type="predicted"/>
<reference evidence="1 3" key="2">
    <citation type="journal article" date="2013" name="Nature">
        <title>Insights into bilaterian evolution from three spiralian genomes.</title>
        <authorList>
            <person name="Simakov O."/>
            <person name="Marletaz F."/>
            <person name="Cho S.J."/>
            <person name="Edsinger-Gonzales E."/>
            <person name="Havlak P."/>
            <person name="Hellsten U."/>
            <person name="Kuo D.H."/>
            <person name="Larsson T."/>
            <person name="Lv J."/>
            <person name="Arendt D."/>
            <person name="Savage R."/>
            <person name="Osoegawa K."/>
            <person name="de Jong P."/>
            <person name="Grimwood J."/>
            <person name="Chapman J.A."/>
            <person name="Shapiro H."/>
            <person name="Aerts A."/>
            <person name="Otillar R.P."/>
            <person name="Terry A.Y."/>
            <person name="Boore J.L."/>
            <person name="Grigoriev I.V."/>
            <person name="Lindberg D.R."/>
            <person name="Seaver E.C."/>
            <person name="Weisblat D.A."/>
            <person name="Putnam N.H."/>
            <person name="Rokhsar D.S."/>
        </authorList>
    </citation>
    <scope>NUCLEOTIDE SEQUENCE</scope>
</reference>
<dbReference type="CTD" id="20200401"/>
<organism evidence="2 3">
    <name type="scientific">Helobdella robusta</name>
    <name type="common">Californian leech</name>
    <dbReference type="NCBI Taxonomy" id="6412"/>
    <lineage>
        <taxon>Eukaryota</taxon>
        <taxon>Metazoa</taxon>
        <taxon>Spiralia</taxon>
        <taxon>Lophotrochozoa</taxon>
        <taxon>Annelida</taxon>
        <taxon>Clitellata</taxon>
        <taxon>Hirudinea</taxon>
        <taxon>Rhynchobdellida</taxon>
        <taxon>Glossiphoniidae</taxon>
        <taxon>Helobdella</taxon>
    </lineage>
</organism>
<gene>
    <name evidence="2" type="primary">20200401</name>
    <name evidence="1" type="ORF">HELRODRAFT_164145</name>
</gene>
<name>T1EV01_HELRO</name>
<evidence type="ECO:0000313" key="2">
    <source>
        <dbReference type="EnsemblMetazoa" id="HelroP164145"/>
    </source>
</evidence>